<dbReference type="InParanoid" id="E8R3J7"/>
<dbReference type="InterPro" id="IPR057326">
    <property type="entry name" value="KR_dom"/>
</dbReference>
<evidence type="ECO:0000313" key="5">
    <source>
        <dbReference type="Proteomes" id="UP000008631"/>
    </source>
</evidence>
<dbReference type="AlphaFoldDB" id="E8R3J7"/>
<dbReference type="STRING" id="575540.Isop_0975"/>
<name>E8R3J7_ISOPI</name>
<dbReference type="EMBL" id="CP002353">
    <property type="protein sequence ID" value="ADV61564.1"/>
    <property type="molecule type" value="Genomic_DNA"/>
</dbReference>
<sequence length="255" mass="26533">MNPFDLTGRKAAVTGGNGGIGLGMARGLARAGADVAILGRNPDKTRAAAEAIAAEFHVRAVPILADLGVAAQCASAAEQAAEALGGLDILINNAGINIRRLPQEMTEEQWRDVLEVNLTGVFLLTKAAYPFLKAGGKGKVILIGSMTSIFGSSFAPAYAATKGAVVQLAKSLALAWAPDHIQVNAILPGWYDTDLTYKAREEIAGLHERVLARIPQGRWGKPEDIAGTAVWLASAASDYVTGIAVPVDGGYSAML</sequence>
<evidence type="ECO:0000256" key="1">
    <source>
        <dbReference type="ARBA" id="ARBA00006484"/>
    </source>
</evidence>
<dbReference type="SMART" id="SM00822">
    <property type="entry name" value="PKS_KR"/>
    <property type="match status" value="1"/>
</dbReference>
<dbReference type="PROSITE" id="PS00061">
    <property type="entry name" value="ADH_SHORT"/>
    <property type="match status" value="1"/>
</dbReference>
<evidence type="ECO:0000313" key="4">
    <source>
        <dbReference type="EMBL" id="ADV61564.1"/>
    </source>
</evidence>
<feature type="domain" description="Ketoreductase" evidence="3">
    <location>
        <begin position="12"/>
        <end position="193"/>
    </location>
</feature>
<dbReference type="RefSeq" id="WP_013563853.1">
    <property type="nucleotide sequence ID" value="NC_014962.1"/>
</dbReference>
<dbReference type="SUPFAM" id="SSF51735">
    <property type="entry name" value="NAD(P)-binding Rossmann-fold domains"/>
    <property type="match status" value="1"/>
</dbReference>
<dbReference type="InterPro" id="IPR036291">
    <property type="entry name" value="NAD(P)-bd_dom_sf"/>
</dbReference>
<evidence type="ECO:0000259" key="3">
    <source>
        <dbReference type="SMART" id="SM00822"/>
    </source>
</evidence>
<dbReference type="PANTHER" id="PTHR42760">
    <property type="entry name" value="SHORT-CHAIN DEHYDROGENASES/REDUCTASES FAMILY MEMBER"/>
    <property type="match status" value="1"/>
</dbReference>
<dbReference type="OrthoDB" id="9803333at2"/>
<dbReference type="Gene3D" id="3.40.50.720">
    <property type="entry name" value="NAD(P)-binding Rossmann-like Domain"/>
    <property type="match status" value="1"/>
</dbReference>
<protein>
    <submittedName>
        <fullName evidence="4">Short-chain dehydrogenase/reductase SDR</fullName>
    </submittedName>
</protein>
<dbReference type="GO" id="GO:0016616">
    <property type="term" value="F:oxidoreductase activity, acting on the CH-OH group of donors, NAD or NADP as acceptor"/>
    <property type="evidence" value="ECO:0007669"/>
    <property type="project" value="TreeGrafter"/>
</dbReference>
<dbReference type="NCBIfam" id="NF005559">
    <property type="entry name" value="PRK07231.1"/>
    <property type="match status" value="1"/>
</dbReference>
<dbReference type="KEGG" id="ipa:Isop_0975"/>
<dbReference type="InterPro" id="IPR002347">
    <property type="entry name" value="SDR_fam"/>
</dbReference>
<keyword evidence="2" id="KW-0560">Oxidoreductase</keyword>
<dbReference type="Proteomes" id="UP000008631">
    <property type="component" value="Chromosome"/>
</dbReference>
<proteinExistence type="inferred from homology"/>
<reference key="1">
    <citation type="submission" date="2010-11" db="EMBL/GenBank/DDBJ databases">
        <title>The complete sequence of chromosome of Isophaera pallida ATCC 43644.</title>
        <authorList>
            <consortium name="US DOE Joint Genome Institute (JGI-PGF)"/>
            <person name="Lucas S."/>
            <person name="Copeland A."/>
            <person name="Lapidus A."/>
            <person name="Bruce D."/>
            <person name="Goodwin L."/>
            <person name="Pitluck S."/>
            <person name="Kyrpides N."/>
            <person name="Mavromatis K."/>
            <person name="Pagani I."/>
            <person name="Ivanova N."/>
            <person name="Saunders E."/>
            <person name="Brettin T."/>
            <person name="Detter J.C."/>
            <person name="Han C."/>
            <person name="Tapia R."/>
            <person name="Land M."/>
            <person name="Hauser L."/>
            <person name="Markowitz V."/>
            <person name="Cheng J.-F."/>
            <person name="Hugenholtz P."/>
            <person name="Woyke T."/>
            <person name="Wu D."/>
            <person name="Eisen J.A."/>
        </authorList>
    </citation>
    <scope>NUCLEOTIDE SEQUENCE</scope>
    <source>
        <strain>ATCC 43644</strain>
    </source>
</reference>
<gene>
    <name evidence="4" type="ordered locus">Isop_0975</name>
</gene>
<accession>E8R3J7</accession>
<dbReference type="FunCoup" id="E8R3J7">
    <property type="interactions" value="242"/>
</dbReference>
<dbReference type="HOGENOM" id="CLU_010194_1_1_0"/>
<dbReference type="PANTHER" id="PTHR42760:SF5">
    <property type="entry name" value="2-DEHYDRO-3-DEOXY-D-GLUCONATE 5-DEHYDROGENASE"/>
    <property type="match status" value="1"/>
</dbReference>
<dbReference type="PRINTS" id="PR00080">
    <property type="entry name" value="SDRFAMILY"/>
</dbReference>
<dbReference type="Pfam" id="PF13561">
    <property type="entry name" value="adh_short_C2"/>
    <property type="match status" value="1"/>
</dbReference>
<organism evidence="4 5">
    <name type="scientific">Isosphaera pallida (strain ATCC 43644 / DSM 9630 / IS1B)</name>
    <dbReference type="NCBI Taxonomy" id="575540"/>
    <lineage>
        <taxon>Bacteria</taxon>
        <taxon>Pseudomonadati</taxon>
        <taxon>Planctomycetota</taxon>
        <taxon>Planctomycetia</taxon>
        <taxon>Isosphaerales</taxon>
        <taxon>Isosphaeraceae</taxon>
        <taxon>Isosphaera</taxon>
    </lineage>
</organism>
<comment type="similarity">
    <text evidence="1">Belongs to the short-chain dehydrogenases/reductases (SDR) family.</text>
</comment>
<dbReference type="PRINTS" id="PR00081">
    <property type="entry name" value="GDHRDH"/>
</dbReference>
<reference evidence="4 5" key="2">
    <citation type="journal article" date="2011" name="Stand. Genomic Sci.">
        <title>Complete genome sequence of Isosphaera pallida type strain (IS1B).</title>
        <authorList>
            <consortium name="US DOE Joint Genome Institute (JGI-PGF)"/>
            <person name="Goker M."/>
            <person name="Cleland D."/>
            <person name="Saunders E."/>
            <person name="Lapidus A."/>
            <person name="Nolan M."/>
            <person name="Lucas S."/>
            <person name="Hammon N."/>
            <person name="Deshpande S."/>
            <person name="Cheng J.F."/>
            <person name="Tapia R."/>
            <person name="Han C."/>
            <person name="Goodwin L."/>
            <person name="Pitluck S."/>
            <person name="Liolios K."/>
            <person name="Pagani I."/>
            <person name="Ivanova N."/>
            <person name="Mavromatis K."/>
            <person name="Pati A."/>
            <person name="Chen A."/>
            <person name="Palaniappan K."/>
            <person name="Land M."/>
            <person name="Hauser L."/>
            <person name="Chang Y.J."/>
            <person name="Jeffries C.D."/>
            <person name="Detter J.C."/>
            <person name="Beck B."/>
            <person name="Woyke T."/>
            <person name="Bristow J."/>
            <person name="Eisen J.A."/>
            <person name="Markowitz V."/>
            <person name="Hugenholtz P."/>
            <person name="Kyrpides N.C."/>
            <person name="Klenk H.P."/>
        </authorList>
    </citation>
    <scope>NUCLEOTIDE SEQUENCE [LARGE SCALE GENOMIC DNA]</scope>
    <source>
        <strain evidence="5">ATCC 43644 / DSM 9630 / IS1B</strain>
    </source>
</reference>
<dbReference type="eggNOG" id="COG1028">
    <property type="taxonomic scope" value="Bacteria"/>
</dbReference>
<evidence type="ECO:0000256" key="2">
    <source>
        <dbReference type="ARBA" id="ARBA00023002"/>
    </source>
</evidence>
<keyword evidence="5" id="KW-1185">Reference proteome</keyword>
<dbReference type="InterPro" id="IPR020904">
    <property type="entry name" value="Sc_DH/Rdtase_CS"/>
</dbReference>
<dbReference type="FunFam" id="3.40.50.720:FF:000084">
    <property type="entry name" value="Short-chain dehydrogenase reductase"/>
    <property type="match status" value="1"/>
</dbReference>